<name>A0A167JR08_CALVF</name>
<dbReference type="AlphaFoldDB" id="A0A167JR08"/>
<proteinExistence type="predicted"/>
<dbReference type="EMBL" id="KV417299">
    <property type="protein sequence ID" value="KZO93815.1"/>
    <property type="molecule type" value="Genomic_DNA"/>
</dbReference>
<protein>
    <submittedName>
        <fullName evidence="2">Uncharacterized protein</fullName>
    </submittedName>
</protein>
<evidence type="ECO:0000313" key="3">
    <source>
        <dbReference type="Proteomes" id="UP000076738"/>
    </source>
</evidence>
<dbReference type="Proteomes" id="UP000076738">
    <property type="component" value="Unassembled WGS sequence"/>
</dbReference>
<feature type="compositionally biased region" description="Basic and acidic residues" evidence="1">
    <location>
        <begin position="274"/>
        <end position="284"/>
    </location>
</feature>
<organism evidence="2 3">
    <name type="scientific">Calocera viscosa (strain TUFC12733)</name>
    <dbReference type="NCBI Taxonomy" id="1330018"/>
    <lineage>
        <taxon>Eukaryota</taxon>
        <taxon>Fungi</taxon>
        <taxon>Dikarya</taxon>
        <taxon>Basidiomycota</taxon>
        <taxon>Agaricomycotina</taxon>
        <taxon>Dacrymycetes</taxon>
        <taxon>Dacrymycetales</taxon>
        <taxon>Dacrymycetaceae</taxon>
        <taxon>Calocera</taxon>
    </lineage>
</organism>
<keyword evidence="3" id="KW-1185">Reference proteome</keyword>
<evidence type="ECO:0000313" key="2">
    <source>
        <dbReference type="EMBL" id="KZO93815.1"/>
    </source>
</evidence>
<feature type="region of interest" description="Disordered" evidence="1">
    <location>
        <begin position="274"/>
        <end position="302"/>
    </location>
</feature>
<accession>A0A167JR08</accession>
<sequence>MWKRERLTHKAIQTAKSNKPIQHIASCESYDMNMQSGFEHLSRAASMETGVDMMVLPGRSRRAACTTNQTLMPLLGVTNVSSNEQSTIQRNGQTDSDSSWIKRVDHPVSGCCLLSRCAAGWIAKEETSCEHPKRLRARCSTWAEQTAISRRIHKREDHPAYEHGESARRTRRGALSAEPRVVKKKDSGLEQGDDKDIVARGREPLNRRATSGTIQRANHIMREACMVLHAGSRTLTSVEPMRADILACRLRDDVDSQGEKRQLTRGLEQGVAEVRRERGEHTLEQEEASTYPSPKGERSAPGEDELALRRMLPDLGGGAEQRALTTATCTGGALMQVPDRHAAADRLQAC</sequence>
<gene>
    <name evidence="2" type="ORF">CALVIDRAFT_529292</name>
</gene>
<reference evidence="2 3" key="1">
    <citation type="journal article" date="2016" name="Mol. Biol. Evol.">
        <title>Comparative Genomics of Early-Diverging Mushroom-Forming Fungi Provides Insights into the Origins of Lignocellulose Decay Capabilities.</title>
        <authorList>
            <person name="Nagy L.G."/>
            <person name="Riley R."/>
            <person name="Tritt A."/>
            <person name="Adam C."/>
            <person name="Daum C."/>
            <person name="Floudas D."/>
            <person name="Sun H."/>
            <person name="Yadav J.S."/>
            <person name="Pangilinan J."/>
            <person name="Larsson K.H."/>
            <person name="Matsuura K."/>
            <person name="Barry K."/>
            <person name="Labutti K."/>
            <person name="Kuo R."/>
            <person name="Ohm R.A."/>
            <person name="Bhattacharya S.S."/>
            <person name="Shirouzu T."/>
            <person name="Yoshinaga Y."/>
            <person name="Martin F.M."/>
            <person name="Grigoriev I.V."/>
            <person name="Hibbett D.S."/>
        </authorList>
    </citation>
    <scope>NUCLEOTIDE SEQUENCE [LARGE SCALE GENOMIC DNA]</scope>
    <source>
        <strain evidence="2 3">TUFC12733</strain>
    </source>
</reference>
<feature type="region of interest" description="Disordered" evidence="1">
    <location>
        <begin position="160"/>
        <end position="194"/>
    </location>
</feature>
<feature type="compositionally biased region" description="Basic and acidic residues" evidence="1">
    <location>
        <begin position="180"/>
        <end position="194"/>
    </location>
</feature>
<evidence type="ECO:0000256" key="1">
    <source>
        <dbReference type="SAM" id="MobiDB-lite"/>
    </source>
</evidence>